<dbReference type="Proteomes" id="UP000184510">
    <property type="component" value="Unassembled WGS sequence"/>
</dbReference>
<protein>
    <submittedName>
        <fullName evidence="1">Uncharacterized protein</fullName>
    </submittedName>
</protein>
<dbReference type="EMBL" id="FQYR01000007">
    <property type="protein sequence ID" value="SHK29682.1"/>
    <property type="molecule type" value="Genomic_DNA"/>
</dbReference>
<accession>A0A1M6RB68</accession>
<dbReference type="RefSeq" id="WP_143185140.1">
    <property type="nucleotide sequence ID" value="NZ_FQYR01000007.1"/>
</dbReference>
<keyword evidence="2" id="KW-1185">Reference proteome</keyword>
<dbReference type="AlphaFoldDB" id="A0A1M6RB68"/>
<organism evidence="1 2">
    <name type="scientific">Rubritalea squalenifaciens DSM 18772</name>
    <dbReference type="NCBI Taxonomy" id="1123071"/>
    <lineage>
        <taxon>Bacteria</taxon>
        <taxon>Pseudomonadati</taxon>
        <taxon>Verrucomicrobiota</taxon>
        <taxon>Verrucomicrobiia</taxon>
        <taxon>Verrucomicrobiales</taxon>
        <taxon>Rubritaleaceae</taxon>
        <taxon>Rubritalea</taxon>
    </lineage>
</organism>
<reference evidence="1 2" key="1">
    <citation type="submission" date="2016-11" db="EMBL/GenBank/DDBJ databases">
        <authorList>
            <person name="Jaros S."/>
            <person name="Januszkiewicz K."/>
            <person name="Wedrychowicz H."/>
        </authorList>
    </citation>
    <scope>NUCLEOTIDE SEQUENCE [LARGE SCALE GENOMIC DNA]</scope>
    <source>
        <strain evidence="1 2">DSM 18772</strain>
    </source>
</reference>
<proteinExistence type="predicted"/>
<name>A0A1M6RB68_9BACT</name>
<sequence length="128" mass="14892">METQIVKIETGSTTLRFVISWLESIGCALKNPTSKEISGYLSGKGKIVYTEEEFNLCMQEQNTGTVQLWYAESSDIFLSWDKNEVVLYFDGVEFEMRRKVLMCLVDKFTIPYESGSMLDWKMTTEYYQ</sequence>
<evidence type="ECO:0000313" key="2">
    <source>
        <dbReference type="Proteomes" id="UP000184510"/>
    </source>
</evidence>
<evidence type="ECO:0000313" key="1">
    <source>
        <dbReference type="EMBL" id="SHK29682.1"/>
    </source>
</evidence>
<dbReference type="OrthoDB" id="9131532at2"/>
<gene>
    <name evidence="1" type="ORF">SAMN02745181_3594</name>
</gene>
<dbReference type="InParanoid" id="A0A1M6RB68"/>